<organism evidence="1 2">
    <name type="scientific">Pseudomonas fluorescens</name>
    <dbReference type="NCBI Taxonomy" id="294"/>
    <lineage>
        <taxon>Bacteria</taxon>
        <taxon>Pseudomonadati</taxon>
        <taxon>Pseudomonadota</taxon>
        <taxon>Gammaproteobacteria</taxon>
        <taxon>Pseudomonadales</taxon>
        <taxon>Pseudomonadaceae</taxon>
        <taxon>Pseudomonas</taxon>
    </lineage>
</organism>
<evidence type="ECO:0000313" key="1">
    <source>
        <dbReference type="EMBL" id="VVM87904.1"/>
    </source>
</evidence>
<dbReference type="OrthoDB" id="6909617at2"/>
<dbReference type="AlphaFoldDB" id="A0A5E6T400"/>
<sequence>MKIKNSNLYFYQGGTLASVKQGTQTRTILRGADMPLAERHSEATQGTELLAANALADRSSAV</sequence>
<accession>A0A5E6T400</accession>
<reference evidence="1 2" key="1">
    <citation type="submission" date="2019-09" db="EMBL/GenBank/DDBJ databases">
        <authorList>
            <person name="Chandra G."/>
            <person name="Truman W A."/>
        </authorList>
    </citation>
    <scope>NUCLEOTIDE SEQUENCE [LARGE SCALE GENOMIC DNA]</scope>
    <source>
        <strain evidence="1">PS631</strain>
    </source>
</reference>
<dbReference type="Proteomes" id="UP000399692">
    <property type="component" value="Unassembled WGS sequence"/>
</dbReference>
<gene>
    <name evidence="1" type="ORF">PS631_02681</name>
</gene>
<evidence type="ECO:0000313" key="2">
    <source>
        <dbReference type="Proteomes" id="UP000399692"/>
    </source>
</evidence>
<name>A0A5E6T400_PSEFL</name>
<protein>
    <submittedName>
        <fullName evidence="1">Uncharacterized protein</fullName>
    </submittedName>
</protein>
<proteinExistence type="predicted"/>
<dbReference type="EMBL" id="CABVHF010000008">
    <property type="protein sequence ID" value="VVM87904.1"/>
    <property type="molecule type" value="Genomic_DNA"/>
</dbReference>
<dbReference type="RefSeq" id="WP_150570460.1">
    <property type="nucleotide sequence ID" value="NZ_CABVHF010000008.1"/>
</dbReference>